<sequence length="119" mass="13333">MSIRTEDMVGMDFSDVADVAAGKLAPIHPGKILREDFLLPLRITQYRLAKEIGVSQRRIGEIVQGTRGITVDTALRLAAFFGTDAQSWINLQTRYDTELARESMRDALSRIHRFELAAA</sequence>
<dbReference type="PROSITE" id="PS50943">
    <property type="entry name" value="HTH_CROC1"/>
    <property type="match status" value="1"/>
</dbReference>
<keyword evidence="1" id="KW-0238">DNA-binding</keyword>
<dbReference type="InterPro" id="IPR001387">
    <property type="entry name" value="Cro/C1-type_HTH"/>
</dbReference>
<dbReference type="SMART" id="SM00530">
    <property type="entry name" value="HTH_XRE"/>
    <property type="match status" value="1"/>
</dbReference>
<organism evidence="3 4">
    <name type="scientific">Candidatus Accumulibacter proximus</name>
    <dbReference type="NCBI Taxonomy" id="2954385"/>
    <lineage>
        <taxon>Bacteria</taxon>
        <taxon>Pseudomonadati</taxon>
        <taxon>Pseudomonadota</taxon>
        <taxon>Betaproteobacteria</taxon>
        <taxon>Candidatus Accumulibacter</taxon>
    </lineage>
</organism>
<gene>
    <name evidence="3" type="ORF">IPJ27_21390</name>
</gene>
<feature type="domain" description="HTH cro/C1-type" evidence="2">
    <location>
        <begin position="43"/>
        <end position="88"/>
    </location>
</feature>
<dbReference type="NCBIfam" id="TIGR02607">
    <property type="entry name" value="antidote_HigA"/>
    <property type="match status" value="1"/>
</dbReference>
<accession>A0A935UHH2</accession>
<dbReference type="InterPro" id="IPR013430">
    <property type="entry name" value="Toxin_antidote_HigA"/>
</dbReference>
<dbReference type="CDD" id="cd00093">
    <property type="entry name" value="HTH_XRE"/>
    <property type="match status" value="1"/>
</dbReference>
<dbReference type="InterPro" id="IPR010982">
    <property type="entry name" value="Lambda_DNA-bd_dom_sf"/>
</dbReference>
<comment type="caution">
    <text evidence="3">The sequence shown here is derived from an EMBL/GenBank/DDBJ whole genome shotgun (WGS) entry which is preliminary data.</text>
</comment>
<reference evidence="3 4" key="1">
    <citation type="submission" date="2020-10" db="EMBL/GenBank/DDBJ databases">
        <title>Connecting structure to function with the recovery of over 1000 high-quality activated sludge metagenome-assembled genomes encoding full-length rRNA genes using long-read sequencing.</title>
        <authorList>
            <person name="Singleton C.M."/>
            <person name="Petriglieri F."/>
            <person name="Kristensen J.M."/>
            <person name="Kirkegaard R.H."/>
            <person name="Michaelsen T.Y."/>
            <person name="Andersen M.H."/>
            <person name="Karst S.M."/>
            <person name="Dueholm M.S."/>
            <person name="Nielsen P.H."/>
            <person name="Albertsen M."/>
        </authorList>
    </citation>
    <scope>NUCLEOTIDE SEQUENCE [LARGE SCALE GENOMIC DNA]</scope>
    <source>
        <strain evidence="3">EsbW_18-Q3-R4-48_BATAC.285</strain>
    </source>
</reference>
<dbReference type="Gene3D" id="1.10.260.40">
    <property type="entry name" value="lambda repressor-like DNA-binding domains"/>
    <property type="match status" value="1"/>
</dbReference>
<dbReference type="PANTHER" id="PTHR36924:SF1">
    <property type="entry name" value="ANTITOXIN HIGA-1"/>
    <property type="match status" value="1"/>
</dbReference>
<dbReference type="AlphaFoldDB" id="A0A935UHH2"/>
<dbReference type="GO" id="GO:0003677">
    <property type="term" value="F:DNA binding"/>
    <property type="evidence" value="ECO:0007669"/>
    <property type="project" value="UniProtKB-KW"/>
</dbReference>
<evidence type="ECO:0000256" key="1">
    <source>
        <dbReference type="ARBA" id="ARBA00023125"/>
    </source>
</evidence>
<protein>
    <submittedName>
        <fullName evidence="3">HigA family addiction module antidote protein</fullName>
    </submittedName>
</protein>
<proteinExistence type="predicted"/>
<evidence type="ECO:0000313" key="4">
    <source>
        <dbReference type="Proteomes" id="UP000697998"/>
    </source>
</evidence>
<dbReference type="EMBL" id="JADJMH010000034">
    <property type="protein sequence ID" value="MBK7677091.1"/>
    <property type="molecule type" value="Genomic_DNA"/>
</dbReference>
<evidence type="ECO:0000313" key="3">
    <source>
        <dbReference type="EMBL" id="MBK7677091.1"/>
    </source>
</evidence>
<dbReference type="Pfam" id="PF01381">
    <property type="entry name" value="HTH_3"/>
    <property type="match status" value="1"/>
</dbReference>
<name>A0A935UHH2_9PROT</name>
<evidence type="ECO:0000259" key="2">
    <source>
        <dbReference type="PROSITE" id="PS50943"/>
    </source>
</evidence>
<dbReference type="Proteomes" id="UP000697998">
    <property type="component" value="Unassembled WGS sequence"/>
</dbReference>
<dbReference type="SUPFAM" id="SSF47413">
    <property type="entry name" value="lambda repressor-like DNA-binding domains"/>
    <property type="match status" value="1"/>
</dbReference>
<dbReference type="PANTHER" id="PTHR36924">
    <property type="entry name" value="ANTITOXIN HIGA-1"/>
    <property type="match status" value="1"/>
</dbReference>